<proteinExistence type="predicted"/>
<dbReference type="Proteomes" id="UP001180020">
    <property type="component" value="Unassembled WGS sequence"/>
</dbReference>
<dbReference type="AlphaFoldDB" id="A0AAV9C8Z5"/>
<feature type="compositionally biased region" description="Gly residues" evidence="1">
    <location>
        <begin position="61"/>
        <end position="74"/>
    </location>
</feature>
<evidence type="ECO:0000313" key="2">
    <source>
        <dbReference type="EMBL" id="KAK1285192.1"/>
    </source>
</evidence>
<dbReference type="InterPro" id="IPR051259">
    <property type="entry name" value="rRNA_Methyltransferase"/>
</dbReference>
<gene>
    <name evidence="2" type="ORF">QJS10_CPB20g00548</name>
</gene>
<dbReference type="GO" id="GO:0003723">
    <property type="term" value="F:RNA binding"/>
    <property type="evidence" value="ECO:0007669"/>
    <property type="project" value="TreeGrafter"/>
</dbReference>
<evidence type="ECO:0000256" key="1">
    <source>
        <dbReference type="SAM" id="MobiDB-lite"/>
    </source>
</evidence>
<accession>A0AAV9C8Z5</accession>
<reference evidence="2" key="1">
    <citation type="journal article" date="2023" name="Nat. Commun.">
        <title>Diploid and tetraploid genomes of Acorus and the evolution of monocots.</title>
        <authorList>
            <person name="Ma L."/>
            <person name="Liu K.W."/>
            <person name="Li Z."/>
            <person name="Hsiao Y.Y."/>
            <person name="Qi Y."/>
            <person name="Fu T."/>
            <person name="Tang G.D."/>
            <person name="Zhang D."/>
            <person name="Sun W.H."/>
            <person name="Liu D.K."/>
            <person name="Li Y."/>
            <person name="Chen G.Z."/>
            <person name="Liu X.D."/>
            <person name="Liao X.Y."/>
            <person name="Jiang Y.T."/>
            <person name="Yu X."/>
            <person name="Hao Y."/>
            <person name="Huang J."/>
            <person name="Zhao X.W."/>
            <person name="Ke S."/>
            <person name="Chen Y.Y."/>
            <person name="Wu W.L."/>
            <person name="Hsu J.L."/>
            <person name="Lin Y.F."/>
            <person name="Huang M.D."/>
            <person name="Li C.Y."/>
            <person name="Huang L."/>
            <person name="Wang Z.W."/>
            <person name="Zhao X."/>
            <person name="Zhong W.Y."/>
            <person name="Peng D.H."/>
            <person name="Ahmad S."/>
            <person name="Lan S."/>
            <person name="Zhang J.S."/>
            <person name="Tsai W.C."/>
            <person name="Van de Peer Y."/>
            <person name="Liu Z.J."/>
        </authorList>
    </citation>
    <scope>NUCLEOTIDE SEQUENCE</scope>
    <source>
        <strain evidence="2">CP</strain>
    </source>
</reference>
<name>A0AAV9C8Z5_ACOCL</name>
<sequence>MQDGAFLLPGCCDPFNDKALRAARGASFQLRIVSSDWAHLDSLRNRFRMAMLAGHPDNGDHGGGGGRGRGGGCGTDASTEEGRVGVGGGEVVTGHVVEDDKVFVEADGGGDAEVEEAGAGYR</sequence>
<reference evidence="2" key="2">
    <citation type="submission" date="2023-06" db="EMBL/GenBank/DDBJ databases">
        <authorList>
            <person name="Ma L."/>
            <person name="Liu K.-W."/>
            <person name="Li Z."/>
            <person name="Hsiao Y.-Y."/>
            <person name="Qi Y."/>
            <person name="Fu T."/>
            <person name="Tang G."/>
            <person name="Zhang D."/>
            <person name="Sun W.-H."/>
            <person name="Liu D.-K."/>
            <person name="Li Y."/>
            <person name="Chen G.-Z."/>
            <person name="Liu X.-D."/>
            <person name="Liao X.-Y."/>
            <person name="Jiang Y.-T."/>
            <person name="Yu X."/>
            <person name="Hao Y."/>
            <person name="Huang J."/>
            <person name="Zhao X.-W."/>
            <person name="Ke S."/>
            <person name="Chen Y.-Y."/>
            <person name="Wu W.-L."/>
            <person name="Hsu J.-L."/>
            <person name="Lin Y.-F."/>
            <person name="Huang M.-D."/>
            <person name="Li C.-Y."/>
            <person name="Huang L."/>
            <person name="Wang Z.-W."/>
            <person name="Zhao X."/>
            <person name="Zhong W.-Y."/>
            <person name="Peng D.-H."/>
            <person name="Ahmad S."/>
            <person name="Lan S."/>
            <person name="Zhang J.-S."/>
            <person name="Tsai W.-C."/>
            <person name="Van De Peer Y."/>
            <person name="Liu Z.-J."/>
        </authorList>
    </citation>
    <scope>NUCLEOTIDE SEQUENCE</scope>
    <source>
        <strain evidence="2">CP</strain>
        <tissue evidence="2">Leaves</tissue>
    </source>
</reference>
<dbReference type="Gene3D" id="3.40.1280.10">
    <property type="match status" value="1"/>
</dbReference>
<dbReference type="InterPro" id="IPR029026">
    <property type="entry name" value="tRNA_m1G_MTases_N"/>
</dbReference>
<protein>
    <submittedName>
        <fullName evidence="2">Uncharacterized protein</fullName>
    </submittedName>
</protein>
<dbReference type="EMBL" id="JAUJYO010000020">
    <property type="protein sequence ID" value="KAK1285192.1"/>
    <property type="molecule type" value="Genomic_DNA"/>
</dbReference>
<dbReference type="PANTHER" id="PTHR43191">
    <property type="entry name" value="RRNA METHYLTRANSFERASE 3"/>
    <property type="match status" value="1"/>
</dbReference>
<keyword evidence="3" id="KW-1185">Reference proteome</keyword>
<feature type="region of interest" description="Disordered" evidence="1">
    <location>
        <begin position="57"/>
        <end position="91"/>
    </location>
</feature>
<evidence type="ECO:0000313" key="3">
    <source>
        <dbReference type="Proteomes" id="UP001180020"/>
    </source>
</evidence>
<dbReference type="PANTHER" id="PTHR43191:SF2">
    <property type="entry name" value="RRNA METHYLTRANSFERASE 3, MITOCHONDRIAL"/>
    <property type="match status" value="1"/>
</dbReference>
<organism evidence="2 3">
    <name type="scientific">Acorus calamus</name>
    <name type="common">Sweet flag</name>
    <dbReference type="NCBI Taxonomy" id="4465"/>
    <lineage>
        <taxon>Eukaryota</taxon>
        <taxon>Viridiplantae</taxon>
        <taxon>Streptophyta</taxon>
        <taxon>Embryophyta</taxon>
        <taxon>Tracheophyta</taxon>
        <taxon>Spermatophyta</taxon>
        <taxon>Magnoliopsida</taxon>
        <taxon>Liliopsida</taxon>
        <taxon>Acoraceae</taxon>
        <taxon>Acorus</taxon>
    </lineage>
</organism>
<comment type="caution">
    <text evidence="2">The sequence shown here is derived from an EMBL/GenBank/DDBJ whole genome shotgun (WGS) entry which is preliminary data.</text>
</comment>